<sequence>MGHQEIWVVSCCQWSPSRVYRSGFAPRVPSASMSTSASITDEAIHAPTVWALRFWRDITGQCGTGIFRA</sequence>
<evidence type="ECO:0000313" key="1">
    <source>
        <dbReference type="EMBL" id="KAI5315087.1"/>
    </source>
</evidence>
<gene>
    <name evidence="1" type="ORF">L3X38_044263</name>
</gene>
<dbReference type="AlphaFoldDB" id="A0AAD4V014"/>
<organism evidence="1 2">
    <name type="scientific">Prunus dulcis</name>
    <name type="common">Almond</name>
    <name type="synonym">Amygdalus dulcis</name>
    <dbReference type="NCBI Taxonomy" id="3755"/>
    <lineage>
        <taxon>Eukaryota</taxon>
        <taxon>Viridiplantae</taxon>
        <taxon>Streptophyta</taxon>
        <taxon>Embryophyta</taxon>
        <taxon>Tracheophyta</taxon>
        <taxon>Spermatophyta</taxon>
        <taxon>Magnoliopsida</taxon>
        <taxon>eudicotyledons</taxon>
        <taxon>Gunneridae</taxon>
        <taxon>Pentapetalae</taxon>
        <taxon>rosids</taxon>
        <taxon>fabids</taxon>
        <taxon>Rosales</taxon>
        <taxon>Rosaceae</taxon>
        <taxon>Amygdaloideae</taxon>
        <taxon>Amygdaleae</taxon>
        <taxon>Prunus</taxon>
    </lineage>
</organism>
<protein>
    <submittedName>
        <fullName evidence="1">Uncharacterized protein</fullName>
    </submittedName>
</protein>
<proteinExistence type="predicted"/>
<dbReference type="Proteomes" id="UP001054821">
    <property type="component" value="Chromosome 8"/>
</dbReference>
<name>A0AAD4V014_PRUDU</name>
<reference evidence="1 2" key="1">
    <citation type="journal article" date="2022" name="G3 (Bethesda)">
        <title>Whole-genome sequence and methylome profiling of the almond [Prunus dulcis (Mill.) D.A. Webb] cultivar 'Nonpareil'.</title>
        <authorList>
            <person name="D'Amico-Willman K.M."/>
            <person name="Ouma W.Z."/>
            <person name="Meulia T."/>
            <person name="Sideli G.M."/>
            <person name="Gradziel T.M."/>
            <person name="Fresnedo-Ramirez J."/>
        </authorList>
    </citation>
    <scope>NUCLEOTIDE SEQUENCE [LARGE SCALE GENOMIC DNA]</scope>
    <source>
        <strain evidence="1">Clone GOH B32 T37-40</strain>
    </source>
</reference>
<evidence type="ECO:0000313" key="2">
    <source>
        <dbReference type="Proteomes" id="UP001054821"/>
    </source>
</evidence>
<accession>A0AAD4V014</accession>
<comment type="caution">
    <text evidence="1">The sequence shown here is derived from an EMBL/GenBank/DDBJ whole genome shotgun (WGS) entry which is preliminary data.</text>
</comment>
<keyword evidence="2" id="KW-1185">Reference proteome</keyword>
<dbReference type="EMBL" id="JAJFAZ020000008">
    <property type="protein sequence ID" value="KAI5315087.1"/>
    <property type="molecule type" value="Genomic_DNA"/>
</dbReference>